<evidence type="ECO:0000313" key="3">
    <source>
        <dbReference type="Proteomes" id="UP001295684"/>
    </source>
</evidence>
<reference evidence="2" key="1">
    <citation type="submission" date="2023-07" db="EMBL/GenBank/DDBJ databases">
        <authorList>
            <consortium name="AG Swart"/>
            <person name="Singh M."/>
            <person name="Singh A."/>
            <person name="Seah K."/>
            <person name="Emmerich C."/>
        </authorList>
    </citation>
    <scope>NUCLEOTIDE SEQUENCE</scope>
    <source>
        <strain evidence="2">DP1</strain>
    </source>
</reference>
<feature type="compositionally biased region" description="Basic residues" evidence="1">
    <location>
        <begin position="7"/>
        <end position="16"/>
    </location>
</feature>
<accession>A0AAD1XAV8</accession>
<evidence type="ECO:0000313" key="2">
    <source>
        <dbReference type="EMBL" id="CAI2363780.1"/>
    </source>
</evidence>
<organism evidence="2 3">
    <name type="scientific">Euplotes crassus</name>
    <dbReference type="NCBI Taxonomy" id="5936"/>
    <lineage>
        <taxon>Eukaryota</taxon>
        <taxon>Sar</taxon>
        <taxon>Alveolata</taxon>
        <taxon>Ciliophora</taxon>
        <taxon>Intramacronucleata</taxon>
        <taxon>Spirotrichea</taxon>
        <taxon>Hypotrichia</taxon>
        <taxon>Euplotida</taxon>
        <taxon>Euplotidae</taxon>
        <taxon>Moneuplotes</taxon>
    </lineage>
</organism>
<feature type="region of interest" description="Disordered" evidence="1">
    <location>
        <begin position="348"/>
        <end position="396"/>
    </location>
</feature>
<sequence length="415" mass="47068">MDPVKNKSSRTRKKNSSHGANPCEGFEVLPKIFEPKDLQYFSKENSENAKQGQQEESVLEQCMRTGEKMKKILMKKIAKVENAKKENKEILENLPENVFSDDESKKAESLMAKRYELNSKIQSSFDGKELKSIYEALQKSQSEVNQEYINASNTAQIKLGSIADSIDKCNKHINKAESKTADIHISNLINKSPEESPNPPASLVVSELPNLEYTNCEDHNRILDQLQTIHEIQLKQIKFELTRDPQLFQKEFSHPGEEKEGKQNYSKDDIDEHSGIASERSSEAKRSNKTKLLQGDSGAAKSQHSKRKDTFLDVNIANVKKKFGDSSLSKNKTKIKAIKPSQSIEGRKLFNKKDIKTDGSEESSDDELSRRSNKKPILSREEIKIEEAPASPQFQMNSTQLSQFRLLFSDVTDLI</sequence>
<comment type="caution">
    <text evidence="2">The sequence shown here is derived from an EMBL/GenBank/DDBJ whole genome shotgun (WGS) entry which is preliminary data.</text>
</comment>
<protein>
    <submittedName>
        <fullName evidence="2">Uncharacterized protein</fullName>
    </submittedName>
</protein>
<dbReference type="AlphaFoldDB" id="A0AAD1XAV8"/>
<dbReference type="EMBL" id="CAMPGE010004930">
    <property type="protein sequence ID" value="CAI2363780.1"/>
    <property type="molecule type" value="Genomic_DNA"/>
</dbReference>
<name>A0AAD1XAV8_EUPCR</name>
<proteinExistence type="predicted"/>
<evidence type="ECO:0000256" key="1">
    <source>
        <dbReference type="SAM" id="MobiDB-lite"/>
    </source>
</evidence>
<keyword evidence="3" id="KW-1185">Reference proteome</keyword>
<dbReference type="Proteomes" id="UP001295684">
    <property type="component" value="Unassembled WGS sequence"/>
</dbReference>
<feature type="compositionally biased region" description="Basic and acidic residues" evidence="1">
    <location>
        <begin position="251"/>
        <end position="286"/>
    </location>
</feature>
<gene>
    <name evidence="2" type="ORF">ECRASSUSDP1_LOCUS5119</name>
</gene>
<feature type="region of interest" description="Disordered" evidence="1">
    <location>
        <begin position="1"/>
        <end position="28"/>
    </location>
</feature>
<feature type="compositionally biased region" description="Basic and acidic residues" evidence="1">
    <location>
        <begin position="348"/>
        <end position="359"/>
    </location>
</feature>
<feature type="compositionally biased region" description="Basic and acidic residues" evidence="1">
    <location>
        <begin position="378"/>
        <end position="387"/>
    </location>
</feature>
<feature type="region of interest" description="Disordered" evidence="1">
    <location>
        <begin position="250"/>
        <end position="307"/>
    </location>
</feature>